<dbReference type="EMBL" id="JAUDFV010000153">
    <property type="protein sequence ID" value="KAL2717465.1"/>
    <property type="molecule type" value="Genomic_DNA"/>
</dbReference>
<name>A0ABD2AA78_VESSQ</name>
<comment type="caution">
    <text evidence="1">The sequence shown here is derived from an EMBL/GenBank/DDBJ whole genome shotgun (WGS) entry which is preliminary data.</text>
</comment>
<organism evidence="1 2">
    <name type="scientific">Vespula squamosa</name>
    <name type="common">Southern yellow jacket</name>
    <name type="synonym">Wasp</name>
    <dbReference type="NCBI Taxonomy" id="30214"/>
    <lineage>
        <taxon>Eukaryota</taxon>
        <taxon>Metazoa</taxon>
        <taxon>Ecdysozoa</taxon>
        <taxon>Arthropoda</taxon>
        <taxon>Hexapoda</taxon>
        <taxon>Insecta</taxon>
        <taxon>Pterygota</taxon>
        <taxon>Neoptera</taxon>
        <taxon>Endopterygota</taxon>
        <taxon>Hymenoptera</taxon>
        <taxon>Apocrita</taxon>
        <taxon>Aculeata</taxon>
        <taxon>Vespoidea</taxon>
        <taxon>Vespidae</taxon>
        <taxon>Vespinae</taxon>
        <taxon>Vespula</taxon>
    </lineage>
</organism>
<gene>
    <name evidence="1" type="ORF">V1478_013165</name>
</gene>
<evidence type="ECO:0000313" key="1">
    <source>
        <dbReference type="EMBL" id="KAL2717465.1"/>
    </source>
</evidence>
<sequence length="112" mass="12453">MTSQEGEVYLRSLRNPQVAGIKEKFGRIASHRIAIAFFESHGVTVDNGTFKVGSTNPAKSADAWRTLKILRAHSALCKSTVGKWVPCAKRSHSKASFWQGYALLRNSLKKYT</sequence>
<reference evidence="1 2" key="1">
    <citation type="journal article" date="2024" name="Ann. Entomol. Soc. Am.">
        <title>Genomic analyses of the southern and eastern yellowjacket wasps (Hymenoptera: Vespidae) reveal evolutionary signatures of social life.</title>
        <authorList>
            <person name="Catto M.A."/>
            <person name="Caine P.B."/>
            <person name="Orr S.E."/>
            <person name="Hunt B.G."/>
            <person name="Goodisman M.A.D."/>
        </authorList>
    </citation>
    <scope>NUCLEOTIDE SEQUENCE [LARGE SCALE GENOMIC DNA]</scope>
    <source>
        <strain evidence="1">233</strain>
        <tissue evidence="1">Head and thorax</tissue>
    </source>
</reference>
<protein>
    <submittedName>
        <fullName evidence="1">Uncharacterized protein</fullName>
    </submittedName>
</protein>
<evidence type="ECO:0000313" key="2">
    <source>
        <dbReference type="Proteomes" id="UP001607302"/>
    </source>
</evidence>
<dbReference type="Proteomes" id="UP001607302">
    <property type="component" value="Unassembled WGS sequence"/>
</dbReference>
<proteinExistence type="predicted"/>
<accession>A0ABD2AA78</accession>
<dbReference type="AlphaFoldDB" id="A0ABD2AA78"/>
<keyword evidence="2" id="KW-1185">Reference proteome</keyword>